<dbReference type="EMBL" id="CP045896">
    <property type="protein sequence ID" value="QQP50239.1"/>
    <property type="molecule type" value="Genomic_DNA"/>
</dbReference>
<dbReference type="Proteomes" id="UP000595437">
    <property type="component" value="Chromosome 7"/>
</dbReference>
<evidence type="ECO:0000256" key="1">
    <source>
        <dbReference type="SAM" id="MobiDB-lite"/>
    </source>
</evidence>
<feature type="compositionally biased region" description="Polar residues" evidence="1">
    <location>
        <begin position="127"/>
        <end position="138"/>
    </location>
</feature>
<evidence type="ECO:0000313" key="2">
    <source>
        <dbReference type="EMBL" id="QQP50239.1"/>
    </source>
</evidence>
<feature type="region of interest" description="Disordered" evidence="1">
    <location>
        <begin position="202"/>
        <end position="241"/>
    </location>
</feature>
<keyword evidence="3" id="KW-1185">Reference proteome</keyword>
<feature type="non-terminal residue" evidence="2">
    <location>
        <position position="302"/>
    </location>
</feature>
<reference evidence="3" key="1">
    <citation type="submission" date="2021-01" db="EMBL/GenBank/DDBJ databases">
        <title>Caligus Genome Assembly.</title>
        <authorList>
            <person name="Gallardo-Escarate C."/>
        </authorList>
    </citation>
    <scope>NUCLEOTIDE SEQUENCE [LARGE SCALE GENOMIC DNA]</scope>
</reference>
<gene>
    <name evidence="2" type="ORF">FKW44_011170</name>
</gene>
<accession>A0A7T8HHN0</accession>
<evidence type="ECO:0000313" key="3">
    <source>
        <dbReference type="Proteomes" id="UP000595437"/>
    </source>
</evidence>
<sequence length="302" mass="34023">MGKRRKNSPTRNEESFLDELFSLYPNGKDDLLSMIKTMILDGIMESTSLIIKDVALLHAKLESMAERVASIETAISTLSEKHKKMEGTMADRMASLESTISAIKEKQNKTEEDLVRDVPMSDPTEPGRTTSQVGQDQTSLKKRDEEKLCPSMWGKKPCPHNCIRVHLPLCSKAVCYGNTDARKECSMWHGHIRAAARVERKREREEEQKRQFKAWLKQGNSSTGKRGAPRKIQAPKQAKKVPGTLEKWENLQLRSEIALLRSKQQQKLTKMTTPSLTYANIAAPVPQPPVLQPPVPVDQNVA</sequence>
<proteinExistence type="predicted"/>
<protein>
    <submittedName>
        <fullName evidence="2">Uncharacterized protein</fullName>
    </submittedName>
</protein>
<organism evidence="2 3">
    <name type="scientific">Caligus rogercresseyi</name>
    <name type="common">Sea louse</name>
    <dbReference type="NCBI Taxonomy" id="217165"/>
    <lineage>
        <taxon>Eukaryota</taxon>
        <taxon>Metazoa</taxon>
        <taxon>Ecdysozoa</taxon>
        <taxon>Arthropoda</taxon>
        <taxon>Crustacea</taxon>
        <taxon>Multicrustacea</taxon>
        <taxon>Hexanauplia</taxon>
        <taxon>Copepoda</taxon>
        <taxon>Siphonostomatoida</taxon>
        <taxon>Caligidae</taxon>
        <taxon>Caligus</taxon>
    </lineage>
</organism>
<dbReference type="AlphaFoldDB" id="A0A7T8HHN0"/>
<name>A0A7T8HHN0_CALRO</name>
<feature type="compositionally biased region" description="Basic and acidic residues" evidence="1">
    <location>
        <begin position="107"/>
        <end position="116"/>
    </location>
</feature>
<feature type="region of interest" description="Disordered" evidence="1">
    <location>
        <begin position="107"/>
        <end position="145"/>
    </location>
</feature>